<dbReference type="SMART" id="SM00184">
    <property type="entry name" value="RING"/>
    <property type="match status" value="1"/>
</dbReference>
<evidence type="ECO:0000256" key="5">
    <source>
        <dbReference type="SAM" id="Coils"/>
    </source>
</evidence>
<dbReference type="InterPro" id="IPR001841">
    <property type="entry name" value="Znf_RING"/>
</dbReference>
<dbReference type="PROSITE" id="PS00518">
    <property type="entry name" value="ZF_RING_1"/>
    <property type="match status" value="1"/>
</dbReference>
<comment type="caution">
    <text evidence="8">The sequence shown here is derived from an EMBL/GenBank/DDBJ whole genome shotgun (WGS) entry which is preliminary data.</text>
</comment>
<dbReference type="PROSITE" id="PS50089">
    <property type="entry name" value="ZF_RING_2"/>
    <property type="match status" value="1"/>
</dbReference>
<dbReference type="SUPFAM" id="SSF57845">
    <property type="entry name" value="B-box zinc-binding domain"/>
    <property type="match status" value="1"/>
</dbReference>
<evidence type="ECO:0000256" key="2">
    <source>
        <dbReference type="ARBA" id="ARBA00022771"/>
    </source>
</evidence>
<evidence type="ECO:0000259" key="6">
    <source>
        <dbReference type="PROSITE" id="PS50089"/>
    </source>
</evidence>
<evidence type="ECO:0000256" key="4">
    <source>
        <dbReference type="PROSITE-ProRule" id="PRU00024"/>
    </source>
</evidence>
<dbReference type="SUPFAM" id="SSF57850">
    <property type="entry name" value="RING/U-box"/>
    <property type="match status" value="1"/>
</dbReference>
<keyword evidence="1" id="KW-0479">Metal-binding</keyword>
<dbReference type="InterPro" id="IPR018957">
    <property type="entry name" value="Znf_C3HC4_RING-type"/>
</dbReference>
<dbReference type="Proteomes" id="UP001497623">
    <property type="component" value="Unassembled WGS sequence"/>
</dbReference>
<evidence type="ECO:0000256" key="3">
    <source>
        <dbReference type="ARBA" id="ARBA00022833"/>
    </source>
</evidence>
<dbReference type="InterPro" id="IPR047153">
    <property type="entry name" value="TRIM45/56/19-like"/>
</dbReference>
<keyword evidence="5" id="KW-0175">Coiled coil</keyword>
<dbReference type="Gene3D" id="3.30.160.60">
    <property type="entry name" value="Classic Zinc Finger"/>
    <property type="match status" value="1"/>
</dbReference>
<dbReference type="PANTHER" id="PTHR25462">
    <property type="entry name" value="BONUS, ISOFORM C-RELATED"/>
    <property type="match status" value="1"/>
</dbReference>
<feature type="domain" description="B box-type" evidence="7">
    <location>
        <begin position="104"/>
        <end position="142"/>
    </location>
</feature>
<feature type="non-terminal residue" evidence="8">
    <location>
        <position position="482"/>
    </location>
</feature>
<name>A0AAV2RFA9_MEGNR</name>
<dbReference type="PROSITE" id="PS50119">
    <property type="entry name" value="ZF_BBOX"/>
    <property type="match status" value="1"/>
</dbReference>
<feature type="domain" description="RING-type" evidence="6">
    <location>
        <begin position="12"/>
        <end position="55"/>
    </location>
</feature>
<evidence type="ECO:0000313" key="8">
    <source>
        <dbReference type="EMBL" id="CAL4124468.1"/>
    </source>
</evidence>
<dbReference type="GO" id="GO:0008270">
    <property type="term" value="F:zinc ion binding"/>
    <property type="evidence" value="ECO:0007669"/>
    <property type="project" value="UniProtKB-KW"/>
</dbReference>
<dbReference type="InterPro" id="IPR017907">
    <property type="entry name" value="Znf_RING_CS"/>
</dbReference>
<protein>
    <submittedName>
        <fullName evidence="8">Uncharacterized protein</fullName>
    </submittedName>
</protein>
<dbReference type="Pfam" id="PF00097">
    <property type="entry name" value="zf-C3HC4"/>
    <property type="match status" value="1"/>
</dbReference>
<reference evidence="8 9" key="1">
    <citation type="submission" date="2024-05" db="EMBL/GenBank/DDBJ databases">
        <authorList>
            <person name="Wallberg A."/>
        </authorList>
    </citation>
    <scope>NUCLEOTIDE SEQUENCE [LARGE SCALE GENOMIC DNA]</scope>
</reference>
<dbReference type="EMBL" id="CAXKWB010022597">
    <property type="protein sequence ID" value="CAL4124468.1"/>
    <property type="molecule type" value="Genomic_DNA"/>
</dbReference>
<feature type="coiled-coil region" evidence="5">
    <location>
        <begin position="182"/>
        <end position="209"/>
    </location>
</feature>
<keyword evidence="3" id="KW-0862">Zinc</keyword>
<keyword evidence="2 4" id="KW-0863">Zinc-finger</keyword>
<organism evidence="8 9">
    <name type="scientific">Meganyctiphanes norvegica</name>
    <name type="common">Northern krill</name>
    <name type="synonym">Thysanopoda norvegica</name>
    <dbReference type="NCBI Taxonomy" id="48144"/>
    <lineage>
        <taxon>Eukaryota</taxon>
        <taxon>Metazoa</taxon>
        <taxon>Ecdysozoa</taxon>
        <taxon>Arthropoda</taxon>
        <taxon>Crustacea</taxon>
        <taxon>Multicrustacea</taxon>
        <taxon>Malacostraca</taxon>
        <taxon>Eumalacostraca</taxon>
        <taxon>Eucarida</taxon>
        <taxon>Euphausiacea</taxon>
        <taxon>Euphausiidae</taxon>
        <taxon>Meganyctiphanes</taxon>
    </lineage>
</organism>
<keyword evidence="9" id="KW-1185">Reference proteome</keyword>
<dbReference type="PANTHER" id="PTHR25462:SF296">
    <property type="entry name" value="MEIOTIC P26, ISOFORM F"/>
    <property type="match status" value="1"/>
</dbReference>
<dbReference type="InterPro" id="IPR000315">
    <property type="entry name" value="Znf_B-box"/>
</dbReference>
<evidence type="ECO:0000313" key="9">
    <source>
        <dbReference type="Proteomes" id="UP001497623"/>
    </source>
</evidence>
<dbReference type="Gene3D" id="3.30.40.10">
    <property type="entry name" value="Zinc/RING finger domain, C3HC4 (zinc finger)"/>
    <property type="match status" value="1"/>
</dbReference>
<feature type="non-terminal residue" evidence="8">
    <location>
        <position position="1"/>
    </location>
</feature>
<accession>A0AAV2RFA9</accession>
<evidence type="ECO:0000256" key="1">
    <source>
        <dbReference type="ARBA" id="ARBA00022723"/>
    </source>
</evidence>
<evidence type="ECO:0000259" key="7">
    <source>
        <dbReference type="PROSITE" id="PS50119"/>
    </source>
</evidence>
<gene>
    <name evidence="8" type="ORF">MNOR_LOCUS24531</name>
</gene>
<dbReference type="InterPro" id="IPR013083">
    <property type="entry name" value="Znf_RING/FYVE/PHD"/>
</dbReference>
<sequence>TRSSAQMDDLECEICCDLYDDADSRPKVLLCGHTFCSTCMAKEISKGKRTCPTCRIPHNATSVNDFRFNVTVERLIRNMPENLRLGTNALDSEDEEDEYSGGPCSKHRKSVVYFFCQTHSLEICRECTVINHPVTKCKIISFEDDIKMKKDEAVQQANSDVRDMKYTISALGDIVKVKDDIISKQEIEIQQYKKAIEDATKIIAKEKAANDHTRHEIAQGTVKEKNMEAAIQKLINANRKKTICEGSSNVKTTSNSVRKWIKDVREEYNILHKDISNGSSISAETTVEGRKATAKLSSKDGKLHAHSFKYDISQKGAKIVQYEKVLSHLCKPLTLLFMDLSHRTAYQGRVYIRLRPELDDFIKNIPHIFTGKEGNYILGNTCIYSGGLHLWFIINKPVNGISKRNGSDFFPKYGEVFCYSNGTSIQYMHVCVSNASTMRYGSAYSKIGYVEAGLEVAKSCRGKGWDEQEYITISDCGLVLEM</sequence>
<proteinExistence type="predicted"/>
<dbReference type="AlphaFoldDB" id="A0AAV2RFA9"/>